<dbReference type="CDD" id="cd06433">
    <property type="entry name" value="GT_2_WfgS_like"/>
    <property type="match status" value="1"/>
</dbReference>
<dbReference type="RefSeq" id="WP_071183781.1">
    <property type="nucleotide sequence ID" value="NZ_CP017774.1"/>
</dbReference>
<keyword evidence="3" id="KW-1185">Reference proteome</keyword>
<evidence type="ECO:0000259" key="1">
    <source>
        <dbReference type="Pfam" id="PF00535"/>
    </source>
</evidence>
<dbReference type="PANTHER" id="PTHR22916">
    <property type="entry name" value="GLYCOSYLTRANSFERASE"/>
    <property type="match status" value="1"/>
</dbReference>
<dbReference type="Gene3D" id="3.90.550.10">
    <property type="entry name" value="Spore Coat Polysaccharide Biosynthesis Protein SpsA, Chain A"/>
    <property type="match status" value="1"/>
</dbReference>
<protein>
    <recommendedName>
        <fullName evidence="1">Glycosyltransferase 2-like domain-containing protein</fullName>
    </recommendedName>
</protein>
<gene>
    <name evidence="2" type="ORF">BIW12_03175</name>
</gene>
<dbReference type="KEGG" id="fcm:BIW12_03175"/>
<dbReference type="SUPFAM" id="SSF53448">
    <property type="entry name" value="Nucleotide-diphospho-sugar transferases"/>
    <property type="match status" value="1"/>
</dbReference>
<evidence type="ECO:0000313" key="3">
    <source>
        <dbReference type="Proteomes" id="UP000178198"/>
    </source>
</evidence>
<proteinExistence type="predicted"/>
<feature type="domain" description="Glycosyltransferase 2-like" evidence="1">
    <location>
        <begin position="6"/>
        <end position="131"/>
    </location>
</feature>
<dbReference type="GO" id="GO:0016758">
    <property type="term" value="F:hexosyltransferase activity"/>
    <property type="evidence" value="ECO:0007669"/>
    <property type="project" value="UniProtKB-ARBA"/>
</dbReference>
<dbReference type="STRING" id="1306519.BIW12_03175"/>
<dbReference type="AlphaFoldDB" id="A0A1D9P7K8"/>
<reference evidence="2 3" key="1">
    <citation type="submission" date="2016-10" db="EMBL/GenBank/DDBJ databases">
        <title>Complete Genome Sequence of Flavobacterium sp. PK15.</title>
        <authorList>
            <person name="Ekwe A."/>
            <person name="Kim S.B."/>
        </authorList>
    </citation>
    <scope>NUCLEOTIDE SEQUENCE [LARGE SCALE GENOMIC DNA]</scope>
    <source>
        <strain evidence="2 3">PK15</strain>
    </source>
</reference>
<dbReference type="EMBL" id="CP017774">
    <property type="protein sequence ID" value="AOZ98513.1"/>
    <property type="molecule type" value="Genomic_DNA"/>
</dbReference>
<organism evidence="2 3">
    <name type="scientific">Flavobacterium commune</name>
    <dbReference type="NCBI Taxonomy" id="1306519"/>
    <lineage>
        <taxon>Bacteria</taxon>
        <taxon>Pseudomonadati</taxon>
        <taxon>Bacteroidota</taxon>
        <taxon>Flavobacteriia</taxon>
        <taxon>Flavobacteriales</taxon>
        <taxon>Flavobacteriaceae</taxon>
        <taxon>Flavobacterium</taxon>
    </lineage>
</organism>
<dbReference type="PANTHER" id="PTHR22916:SF67">
    <property type="entry name" value="COLANIC ACID BIOSYNTHESIS GLYCOSYL TRANSFERASE WCAE-RELATED"/>
    <property type="match status" value="1"/>
</dbReference>
<dbReference type="Proteomes" id="UP000178198">
    <property type="component" value="Chromosome"/>
</dbReference>
<dbReference type="InterPro" id="IPR029044">
    <property type="entry name" value="Nucleotide-diphossugar_trans"/>
</dbReference>
<evidence type="ECO:0000313" key="2">
    <source>
        <dbReference type="EMBL" id="AOZ98513.1"/>
    </source>
</evidence>
<dbReference type="InterPro" id="IPR001173">
    <property type="entry name" value="Glyco_trans_2-like"/>
</dbReference>
<name>A0A1D9P7K8_9FLAO</name>
<sequence>MKPKISVITVNYNNLKGLQKTVESVRSQIWQEFEYIIIDGGSTDGSRAYLERNTNLFDYWVSEPDKGVYHAMNKGIARATGEYLLFLNSGDHFYNDKVLEKNQQAIVDYDLIYFNMNVIGENKKFVKEYPDTLSFAYFLKDSLPHPAIFIKKELFQTVGLFKEDFKIVSDWKFFIDSVCKYNCKYFHVDQSLTTFYLDGISSLSENKLLIDKEKQEVLQSNYAAYTQDLEDVLKNMTIIHSLRRSRIIKYLIRFGFLNKF</sequence>
<accession>A0A1D9P7K8</accession>
<dbReference type="Pfam" id="PF00535">
    <property type="entry name" value="Glycos_transf_2"/>
    <property type="match status" value="1"/>
</dbReference>